<keyword evidence="2" id="KW-1185">Reference proteome</keyword>
<organism evidence="1 2">
    <name type="scientific">Methanoplanus limicola DSM 2279</name>
    <dbReference type="NCBI Taxonomy" id="937775"/>
    <lineage>
        <taxon>Archaea</taxon>
        <taxon>Methanobacteriati</taxon>
        <taxon>Methanobacteriota</taxon>
        <taxon>Stenosarchaea group</taxon>
        <taxon>Methanomicrobia</taxon>
        <taxon>Methanomicrobiales</taxon>
        <taxon>Methanomicrobiaceae</taxon>
        <taxon>Methanoplanus</taxon>
    </lineage>
</organism>
<evidence type="ECO:0000313" key="1">
    <source>
        <dbReference type="EMBL" id="EHQ34543.1"/>
    </source>
</evidence>
<dbReference type="EMBL" id="CM001436">
    <property type="protein sequence ID" value="EHQ34543.1"/>
    <property type="molecule type" value="Genomic_DNA"/>
</dbReference>
<dbReference type="HOGENOM" id="CLU_396211_0_0_2"/>
<dbReference type="AlphaFoldDB" id="H1Z1L7"/>
<dbReference type="Proteomes" id="UP000005741">
    <property type="component" value="Chromosome"/>
</dbReference>
<reference evidence="1 2" key="1">
    <citation type="submission" date="2011-10" db="EMBL/GenBank/DDBJ databases">
        <title>The Improved High-Quality Draft genome of Methanoplanus limicola DSM 2279.</title>
        <authorList>
            <consortium name="US DOE Joint Genome Institute (JGI-PGF)"/>
            <person name="Lucas S."/>
            <person name="Copeland A."/>
            <person name="Lapidus A."/>
            <person name="Glavina del Rio T."/>
            <person name="Dalin E."/>
            <person name="Tice H."/>
            <person name="Bruce D."/>
            <person name="Goodwin L."/>
            <person name="Pitluck S."/>
            <person name="Peters L."/>
            <person name="Mikhailova N."/>
            <person name="Lu M."/>
            <person name="Kyrpides N."/>
            <person name="Mavromatis K."/>
            <person name="Ivanova N."/>
            <person name="Markowitz V."/>
            <person name="Cheng J.-F."/>
            <person name="Hugenholtz P."/>
            <person name="Woyke T."/>
            <person name="Wu D."/>
            <person name="Wirth R."/>
            <person name="Brambilla E.-M."/>
            <person name="Klenk H.-P."/>
            <person name="Eisen J.A."/>
        </authorList>
    </citation>
    <scope>NUCLEOTIDE SEQUENCE [LARGE SCALE GENOMIC DNA]</scope>
    <source>
        <strain evidence="1 2">DSM 2279</strain>
    </source>
</reference>
<gene>
    <name evidence="1" type="ORF">Metlim_0404</name>
</gene>
<proteinExistence type="predicted"/>
<accession>H1Z1L7</accession>
<evidence type="ECO:0000313" key="2">
    <source>
        <dbReference type="Proteomes" id="UP000005741"/>
    </source>
</evidence>
<dbReference type="InParanoid" id="H1Z1L7"/>
<dbReference type="STRING" id="937775.Metlim_0404"/>
<sequence>MVKNNQCVFENLIRRKIIKYRGNFIELNSSESDLLNGFSSDIRNQENFKYILTIPENCTLILRSVITEILYLAVEKDFGTVYFITDSIGRAFLSSMLYEMHTEKVDLKCLLLKFQSAKIKIYENKLPRNINDNDLIVYFRKPESINSIFYANKEICIITLRDIYELSSNYDDCLGSLAKGGWKNYQFIESQSKTQKKGKIVIKKLKGDFIDLFFAEVEALRLNEKNLNPLIESFGYFYSSIVIPLKYYDYCQYSEDSEDFNLGVPPSESISQNSHIGWHDSLILKGVCQNIEQKLSDTNEKYKFLLKIINDAIRINKKILILLPNKQVSDGFRYCIENEDNAKKMGTSNISVCYPESFFSDSLMDEKSFDAIIIPFVPSNEILHASINLSDEIVLCIYVSESSLLYNNSKECHLYMNQFTMNSYYNYEYEQDLESKLKGKTSKSKIVKTDINTHNDYQIQLTNYSPNPDNYSRFLKILALGDPVESDDNKYSDTFIDKNKYYLNQNEAENLIIYGHENVILFRENEELNYRRFQWISPRSIQKNDTIICVPNDLRIKFLQNEIYANVSEKLDDIDLLVSYVSEWKSSLVEVGKKYSFVEVHEKLKKNGLERNYMTISKWFSGLYEDPKKSALVSIIDPKYNIGPMNSEDIKKFGETFEIENLVKNYKTIHAAMATFRTNNQHFGKIAMKKIIQEIDDPEIFSKCYKLKVKSIKIKK</sequence>
<protein>
    <submittedName>
        <fullName evidence="1">Uncharacterized protein</fullName>
    </submittedName>
</protein>
<name>H1Z1L7_9EURY</name>